<feature type="domain" description="HTH luxR-type" evidence="4">
    <location>
        <begin position="436"/>
        <end position="501"/>
    </location>
</feature>
<dbReference type="GO" id="GO:0003677">
    <property type="term" value="F:DNA binding"/>
    <property type="evidence" value="ECO:0007669"/>
    <property type="project" value="UniProtKB-KW"/>
</dbReference>
<protein>
    <recommendedName>
        <fullName evidence="4">HTH luxR-type domain-containing protein</fullName>
    </recommendedName>
</protein>
<dbReference type="EMBL" id="BMMZ01000019">
    <property type="protein sequence ID" value="GGL82930.1"/>
    <property type="molecule type" value="Genomic_DNA"/>
</dbReference>
<dbReference type="SUPFAM" id="SSF46894">
    <property type="entry name" value="C-terminal effector domain of the bipartite response regulators"/>
    <property type="match status" value="1"/>
</dbReference>
<reference evidence="5" key="2">
    <citation type="submission" date="2020-09" db="EMBL/GenBank/DDBJ databases">
        <authorList>
            <person name="Sun Q."/>
            <person name="Zhou Y."/>
        </authorList>
    </citation>
    <scope>NUCLEOTIDE SEQUENCE</scope>
    <source>
        <strain evidence="5">CGMCC 4.7306</strain>
    </source>
</reference>
<evidence type="ECO:0000313" key="5">
    <source>
        <dbReference type="EMBL" id="GGL82930.1"/>
    </source>
</evidence>
<sequence>MNDADADLVAELVECHWSYLIRTDAALLVQAVRSVPQDLLPQHPGVALVQELFAPIRPVIIERDAPLLEQATRTYADLPDPRARVGVGLASMLALTRRGRFTEAATFGRGLVQLGLDLLDPGYADGSSVPALELHTGIAHLMSADFTAAERHLSAAYRDLSPFSNHALDAAGKLAFLHALRGESHLATIWLARASSRQPDSKDWWLSSTERQSIAAAHMLVAIDQLNWADYHQHNLTEDMAVPSENWMYVVYARARAGLFLGNQRILIDELHDLRDQVPLIFSRDSLPSMLLDTSELDLLVRLGDLDAAAAIAERLGDHPLERIAAARYQLIIGNPQEAARIADESRWPVRISRRVRLNLLILGVTADLALRLNSDDRVRLLRQAAVETANEVEPWLFTLAVNDPATIQLLGRHAPETQPLLAKLKEIDPPRPFQLSRPTAPLTPREQVLLNRIAGPGSLDDIAADLHVSPATVRNQRKSLYRKLGATSRGHAVEIGIRNGLMSTDPPSGR</sequence>
<evidence type="ECO:0000256" key="1">
    <source>
        <dbReference type="ARBA" id="ARBA00023015"/>
    </source>
</evidence>
<evidence type="ECO:0000259" key="4">
    <source>
        <dbReference type="PROSITE" id="PS50043"/>
    </source>
</evidence>
<dbReference type="InterPro" id="IPR000792">
    <property type="entry name" value="Tscrpt_reg_LuxR_C"/>
</dbReference>
<gene>
    <name evidence="5" type="ORF">GCM10011575_46530</name>
</gene>
<dbReference type="InterPro" id="IPR016032">
    <property type="entry name" value="Sig_transdc_resp-reg_C-effctor"/>
</dbReference>
<dbReference type="Pfam" id="PF00196">
    <property type="entry name" value="GerE"/>
    <property type="match status" value="1"/>
</dbReference>
<keyword evidence="3" id="KW-0804">Transcription</keyword>
<comment type="caution">
    <text evidence="5">The sequence shown here is derived from an EMBL/GenBank/DDBJ whole genome shotgun (WGS) entry which is preliminary data.</text>
</comment>
<evidence type="ECO:0000256" key="3">
    <source>
        <dbReference type="ARBA" id="ARBA00023163"/>
    </source>
</evidence>
<proteinExistence type="predicted"/>
<evidence type="ECO:0000313" key="6">
    <source>
        <dbReference type="Proteomes" id="UP000613840"/>
    </source>
</evidence>
<organism evidence="5 6">
    <name type="scientific">Microlunatus endophyticus</name>
    <dbReference type="NCBI Taxonomy" id="1716077"/>
    <lineage>
        <taxon>Bacteria</taxon>
        <taxon>Bacillati</taxon>
        <taxon>Actinomycetota</taxon>
        <taxon>Actinomycetes</taxon>
        <taxon>Propionibacteriales</taxon>
        <taxon>Propionibacteriaceae</taxon>
        <taxon>Microlunatus</taxon>
    </lineage>
</organism>
<keyword evidence="2" id="KW-0238">DNA-binding</keyword>
<dbReference type="GO" id="GO:0006355">
    <property type="term" value="P:regulation of DNA-templated transcription"/>
    <property type="evidence" value="ECO:0007669"/>
    <property type="project" value="InterPro"/>
</dbReference>
<keyword evidence="1" id="KW-0805">Transcription regulation</keyword>
<reference evidence="5" key="1">
    <citation type="journal article" date="2014" name="Int. J. Syst. Evol. Microbiol.">
        <title>Complete genome sequence of Corynebacterium casei LMG S-19264T (=DSM 44701T), isolated from a smear-ripened cheese.</title>
        <authorList>
            <consortium name="US DOE Joint Genome Institute (JGI-PGF)"/>
            <person name="Walter F."/>
            <person name="Albersmeier A."/>
            <person name="Kalinowski J."/>
            <person name="Ruckert C."/>
        </authorList>
    </citation>
    <scope>NUCLEOTIDE SEQUENCE</scope>
    <source>
        <strain evidence="5">CGMCC 4.7306</strain>
    </source>
</reference>
<accession>A0A917WA30</accession>
<dbReference type="InterPro" id="IPR036388">
    <property type="entry name" value="WH-like_DNA-bd_sf"/>
</dbReference>
<dbReference type="PANTHER" id="PTHR44688">
    <property type="entry name" value="DNA-BINDING TRANSCRIPTIONAL ACTIVATOR DEVR_DOSR"/>
    <property type="match status" value="1"/>
</dbReference>
<dbReference type="AlphaFoldDB" id="A0A917WA30"/>
<dbReference type="Gene3D" id="1.10.10.10">
    <property type="entry name" value="Winged helix-like DNA-binding domain superfamily/Winged helix DNA-binding domain"/>
    <property type="match status" value="1"/>
</dbReference>
<evidence type="ECO:0000256" key="2">
    <source>
        <dbReference type="ARBA" id="ARBA00023125"/>
    </source>
</evidence>
<dbReference type="PANTHER" id="PTHR44688:SF16">
    <property type="entry name" value="DNA-BINDING TRANSCRIPTIONAL ACTIVATOR DEVR_DOSR"/>
    <property type="match status" value="1"/>
</dbReference>
<keyword evidence="6" id="KW-1185">Reference proteome</keyword>
<dbReference type="CDD" id="cd06170">
    <property type="entry name" value="LuxR_C_like"/>
    <property type="match status" value="1"/>
</dbReference>
<dbReference type="Proteomes" id="UP000613840">
    <property type="component" value="Unassembled WGS sequence"/>
</dbReference>
<name>A0A917WA30_9ACTN</name>
<dbReference type="SMART" id="SM00421">
    <property type="entry name" value="HTH_LUXR"/>
    <property type="match status" value="1"/>
</dbReference>
<dbReference type="PROSITE" id="PS50043">
    <property type="entry name" value="HTH_LUXR_2"/>
    <property type="match status" value="1"/>
</dbReference>